<dbReference type="Proteomes" id="UP000812270">
    <property type="component" value="Unassembled WGS sequence"/>
</dbReference>
<accession>A0A9E2S6B5</accession>
<name>A0A9E2S6B5_9BACT</name>
<dbReference type="PANTHER" id="PTHR13947:SF37">
    <property type="entry name" value="LD18367P"/>
    <property type="match status" value="1"/>
</dbReference>
<dbReference type="PANTHER" id="PTHR13947">
    <property type="entry name" value="GNAT FAMILY N-ACETYLTRANSFERASE"/>
    <property type="match status" value="1"/>
</dbReference>
<dbReference type="GO" id="GO:0008080">
    <property type="term" value="F:N-acetyltransferase activity"/>
    <property type="evidence" value="ECO:0007669"/>
    <property type="project" value="InterPro"/>
</dbReference>
<comment type="caution">
    <text evidence="3">The sequence shown here is derived from an EMBL/GenBank/DDBJ whole genome shotgun (WGS) entry which is preliminary data.</text>
</comment>
<organism evidence="3 4">
    <name type="scientific">Pinibacter aurantiacus</name>
    <dbReference type="NCBI Taxonomy" id="2851599"/>
    <lineage>
        <taxon>Bacteria</taxon>
        <taxon>Pseudomonadati</taxon>
        <taxon>Bacteroidota</taxon>
        <taxon>Chitinophagia</taxon>
        <taxon>Chitinophagales</taxon>
        <taxon>Chitinophagaceae</taxon>
        <taxon>Pinibacter</taxon>
    </lineage>
</organism>
<reference evidence="3" key="1">
    <citation type="submission" date="2021-06" db="EMBL/GenBank/DDBJ databases">
        <authorList>
            <person name="Huq M.A."/>
        </authorList>
    </citation>
    <scope>NUCLEOTIDE SEQUENCE</scope>
    <source>
        <strain evidence="3">MAH-26</strain>
    </source>
</reference>
<dbReference type="RefSeq" id="WP_217790507.1">
    <property type="nucleotide sequence ID" value="NZ_JAHSPG010000003.1"/>
</dbReference>
<evidence type="ECO:0000259" key="2">
    <source>
        <dbReference type="PROSITE" id="PS51186"/>
    </source>
</evidence>
<evidence type="ECO:0000313" key="3">
    <source>
        <dbReference type="EMBL" id="MBV4356871.1"/>
    </source>
</evidence>
<dbReference type="InterPro" id="IPR000182">
    <property type="entry name" value="GNAT_dom"/>
</dbReference>
<dbReference type="PROSITE" id="PS51186">
    <property type="entry name" value="GNAT"/>
    <property type="match status" value="1"/>
</dbReference>
<dbReference type="Pfam" id="PF00583">
    <property type="entry name" value="Acetyltransf_1"/>
    <property type="match status" value="1"/>
</dbReference>
<proteinExistence type="predicted"/>
<keyword evidence="4" id="KW-1185">Reference proteome</keyword>
<sequence length="166" mass="18686">MNEEIVIRKIRQEDNKALAAILRNALTEFGANKPGTAYFDPTTDNLFELFQQPRSVYFVALINDEVVGGVGIYPTEGLPSDTCELVKMYLSSKARGRGLGKFLIDKCIEYAIGEGYSKMYLETLPELHKAVKVYEKFGFQYLDAPLGNSGHFGCDVWMIKELRVES</sequence>
<dbReference type="CDD" id="cd04301">
    <property type="entry name" value="NAT_SF"/>
    <property type="match status" value="1"/>
</dbReference>
<dbReference type="EMBL" id="JAHSPG010000003">
    <property type="protein sequence ID" value="MBV4356871.1"/>
    <property type="molecule type" value="Genomic_DNA"/>
</dbReference>
<dbReference type="InterPro" id="IPR050769">
    <property type="entry name" value="NAT_camello-type"/>
</dbReference>
<feature type="domain" description="N-acetyltransferase" evidence="2">
    <location>
        <begin position="5"/>
        <end position="163"/>
    </location>
</feature>
<dbReference type="AlphaFoldDB" id="A0A9E2S6B5"/>
<evidence type="ECO:0000313" key="4">
    <source>
        <dbReference type="Proteomes" id="UP000812270"/>
    </source>
</evidence>
<evidence type="ECO:0000256" key="1">
    <source>
        <dbReference type="ARBA" id="ARBA00022679"/>
    </source>
</evidence>
<keyword evidence="1" id="KW-0808">Transferase</keyword>
<protein>
    <submittedName>
        <fullName evidence="3">GNAT family N-acetyltransferase</fullName>
    </submittedName>
</protein>
<gene>
    <name evidence="3" type="ORF">KTO63_06940</name>
</gene>